<dbReference type="AlphaFoldDB" id="A0AA88HH98"/>
<sequence length="290" mass="32611">MTRKNKKTSETTLPAPRLRLPGLKMTLPTPGQTLPATEPALSTNELTLPGPSLLATKSSRAPPANKDSMAVSRKKKKKSRAFWKMCPFCHRSFEYLEKHLLAKKGACGKKPNGESWTAAEVKEMHEKAKDELEEKTRDKSYFSASQVKAALIESKTLHKFCRALTEMTGLYFDTMNVRDCSLSIHDIEPATRTVSNRPTIPDAPPSAPAREEPCECCDYCVKPNDFNKRHDMSLILSERARKRRRDVLMANAKEEMPKEISGASSGISELSAAQKKTKKRKKKKKKKTIY</sequence>
<feature type="region of interest" description="Disordered" evidence="1">
    <location>
        <begin position="250"/>
        <end position="290"/>
    </location>
</feature>
<evidence type="ECO:0000313" key="3">
    <source>
        <dbReference type="Proteomes" id="UP001187531"/>
    </source>
</evidence>
<gene>
    <name evidence="2" type="ORF">QYM36_014891</name>
</gene>
<feature type="region of interest" description="Disordered" evidence="1">
    <location>
        <begin position="1"/>
        <end position="73"/>
    </location>
</feature>
<dbReference type="Proteomes" id="UP001187531">
    <property type="component" value="Unassembled WGS sequence"/>
</dbReference>
<evidence type="ECO:0000256" key="1">
    <source>
        <dbReference type="SAM" id="MobiDB-lite"/>
    </source>
</evidence>
<accession>A0AA88HH98</accession>
<feature type="compositionally biased region" description="Polar residues" evidence="1">
    <location>
        <begin position="29"/>
        <end position="46"/>
    </location>
</feature>
<proteinExistence type="predicted"/>
<organism evidence="2 3">
    <name type="scientific">Artemia franciscana</name>
    <name type="common">Brine shrimp</name>
    <name type="synonym">Artemia sanfranciscana</name>
    <dbReference type="NCBI Taxonomy" id="6661"/>
    <lineage>
        <taxon>Eukaryota</taxon>
        <taxon>Metazoa</taxon>
        <taxon>Ecdysozoa</taxon>
        <taxon>Arthropoda</taxon>
        <taxon>Crustacea</taxon>
        <taxon>Branchiopoda</taxon>
        <taxon>Anostraca</taxon>
        <taxon>Artemiidae</taxon>
        <taxon>Artemia</taxon>
    </lineage>
</organism>
<protein>
    <submittedName>
        <fullName evidence="2">Uncharacterized protein</fullName>
    </submittedName>
</protein>
<name>A0AA88HH98_ARTSF</name>
<reference evidence="2" key="1">
    <citation type="submission" date="2023-07" db="EMBL/GenBank/DDBJ databases">
        <title>Chromosome-level genome assembly of Artemia franciscana.</title>
        <authorList>
            <person name="Jo E."/>
        </authorList>
    </citation>
    <scope>NUCLEOTIDE SEQUENCE</scope>
    <source>
        <tissue evidence="2">Whole body</tissue>
    </source>
</reference>
<dbReference type="EMBL" id="JAVRJZ010000019">
    <property type="protein sequence ID" value="KAK2707019.1"/>
    <property type="molecule type" value="Genomic_DNA"/>
</dbReference>
<feature type="compositionally biased region" description="Basic residues" evidence="1">
    <location>
        <begin position="275"/>
        <end position="290"/>
    </location>
</feature>
<keyword evidence="3" id="KW-1185">Reference proteome</keyword>
<evidence type="ECO:0000313" key="2">
    <source>
        <dbReference type="EMBL" id="KAK2707019.1"/>
    </source>
</evidence>
<comment type="caution">
    <text evidence="2">The sequence shown here is derived from an EMBL/GenBank/DDBJ whole genome shotgun (WGS) entry which is preliminary data.</text>
</comment>